<dbReference type="Pfam" id="PF09388">
    <property type="entry name" value="SpoOE-like"/>
    <property type="match status" value="1"/>
</dbReference>
<organism evidence="1 2">
    <name type="scientific">Paenibacillus popilliae</name>
    <name type="common">Bacillus popilliae</name>
    <dbReference type="NCBI Taxonomy" id="78057"/>
    <lineage>
        <taxon>Bacteria</taxon>
        <taxon>Bacillati</taxon>
        <taxon>Bacillota</taxon>
        <taxon>Bacilli</taxon>
        <taxon>Bacillales</taxon>
        <taxon>Paenibacillaceae</taxon>
        <taxon>Paenibacillus</taxon>
    </lineage>
</organism>
<dbReference type="SUPFAM" id="SSF140500">
    <property type="entry name" value="BAS1536-like"/>
    <property type="match status" value="1"/>
</dbReference>
<dbReference type="EMBL" id="SADY01000003">
    <property type="protein sequence ID" value="TQR45327.1"/>
    <property type="molecule type" value="Genomic_DNA"/>
</dbReference>
<dbReference type="InterPro" id="IPR037208">
    <property type="entry name" value="Spo0E-like_sf"/>
</dbReference>
<keyword evidence="2" id="KW-1185">Reference proteome</keyword>
<gene>
    <name evidence="1" type="ORF">C7Y44_12615</name>
</gene>
<dbReference type="InterPro" id="IPR036638">
    <property type="entry name" value="HLH_DNA-bd_sf"/>
</dbReference>
<comment type="caution">
    <text evidence="1">The sequence shown here is derived from an EMBL/GenBank/DDBJ whole genome shotgun (WGS) entry which is preliminary data.</text>
</comment>
<name>A0ABY3AS47_PAEPP</name>
<dbReference type="InterPro" id="IPR018540">
    <property type="entry name" value="Spo0E-like"/>
</dbReference>
<proteinExistence type="predicted"/>
<evidence type="ECO:0000313" key="2">
    <source>
        <dbReference type="Proteomes" id="UP000316208"/>
    </source>
</evidence>
<dbReference type="Proteomes" id="UP000316208">
    <property type="component" value="Unassembled WGS sequence"/>
</dbReference>
<dbReference type="Gene3D" id="4.10.280.10">
    <property type="entry name" value="Helix-loop-helix DNA-binding domain"/>
    <property type="match status" value="1"/>
</dbReference>
<sequence>MIVSLLLWDESEYLICKIETIRQQMVQAAEKKSLDDETVVKLSQELDIYLVKYQKSKHSKNKKSI</sequence>
<evidence type="ECO:0000313" key="1">
    <source>
        <dbReference type="EMBL" id="TQR45327.1"/>
    </source>
</evidence>
<accession>A0ABY3AS47</accession>
<reference evidence="1 2" key="1">
    <citation type="submission" date="2018-03" db="EMBL/GenBank/DDBJ databases">
        <title>Aerobic endospore-forming bacteria genome sequencing and assembly.</title>
        <authorList>
            <person name="Cavalcante D.A."/>
            <person name="Driks A."/>
            <person name="Putonti C."/>
            <person name="De-Souza M.T."/>
        </authorList>
    </citation>
    <scope>NUCLEOTIDE SEQUENCE [LARGE SCALE GENOMIC DNA]</scope>
    <source>
        <strain evidence="1 2">SDF0028</strain>
    </source>
</reference>
<protein>
    <submittedName>
        <fullName evidence="1">Aspartyl-phosphate phosphatase Spo0E family protein</fullName>
    </submittedName>
</protein>